<reference evidence="2" key="1">
    <citation type="submission" date="2021-09" db="EMBL/GenBank/DDBJ databases">
        <title>The genome of Mauremys mutica provides insights into the evolution of semi-aquatic lifestyle.</title>
        <authorList>
            <person name="Gong S."/>
            <person name="Gao Y."/>
        </authorList>
    </citation>
    <scope>NUCLEOTIDE SEQUENCE</scope>
    <source>
        <strain evidence="2">MM-2020</strain>
        <tissue evidence="2">Muscle</tissue>
    </source>
</reference>
<evidence type="ECO:0000313" key="2">
    <source>
        <dbReference type="EMBL" id="KAH1171556.1"/>
    </source>
</evidence>
<organism evidence="2 3">
    <name type="scientific">Mauremys mutica</name>
    <name type="common">yellowpond turtle</name>
    <dbReference type="NCBI Taxonomy" id="74926"/>
    <lineage>
        <taxon>Eukaryota</taxon>
        <taxon>Metazoa</taxon>
        <taxon>Chordata</taxon>
        <taxon>Craniata</taxon>
        <taxon>Vertebrata</taxon>
        <taxon>Euteleostomi</taxon>
        <taxon>Archelosauria</taxon>
        <taxon>Testudinata</taxon>
        <taxon>Testudines</taxon>
        <taxon>Cryptodira</taxon>
        <taxon>Durocryptodira</taxon>
        <taxon>Testudinoidea</taxon>
        <taxon>Geoemydidae</taxon>
        <taxon>Geoemydinae</taxon>
        <taxon>Mauremys</taxon>
    </lineage>
</organism>
<comment type="caution">
    <text evidence="2">The sequence shown here is derived from an EMBL/GenBank/DDBJ whole genome shotgun (WGS) entry which is preliminary data.</text>
</comment>
<feature type="region of interest" description="Disordered" evidence="1">
    <location>
        <begin position="1"/>
        <end position="35"/>
    </location>
</feature>
<keyword evidence="3" id="KW-1185">Reference proteome</keyword>
<evidence type="ECO:0000256" key="1">
    <source>
        <dbReference type="SAM" id="MobiDB-lite"/>
    </source>
</evidence>
<dbReference type="AlphaFoldDB" id="A0A9D4AWR0"/>
<gene>
    <name evidence="2" type="ORF">KIL84_007174</name>
</gene>
<protein>
    <submittedName>
        <fullName evidence="2">Uncharacterized protein</fullName>
    </submittedName>
</protein>
<sequence>MSESKERNKNGAAIRTTGAGVSSRTAGDQPGDRSGGVRIQYVSLLGTPCTQSEVCLGGKKESQVETIHFIIIQNLNISALVRVPMSSVLHTLLIIPFQLFLGSTGLMSLSATLALAQDRLPQCAYC</sequence>
<dbReference type="Proteomes" id="UP000827986">
    <property type="component" value="Unassembled WGS sequence"/>
</dbReference>
<proteinExistence type="predicted"/>
<evidence type="ECO:0000313" key="3">
    <source>
        <dbReference type="Proteomes" id="UP000827986"/>
    </source>
</evidence>
<name>A0A9D4AWR0_9SAUR</name>
<dbReference type="EMBL" id="JAHDVG010000483">
    <property type="protein sequence ID" value="KAH1171556.1"/>
    <property type="molecule type" value="Genomic_DNA"/>
</dbReference>
<accession>A0A9D4AWR0</accession>